<proteinExistence type="predicted"/>
<organism evidence="4 5">
    <name type="scientific">Glutamicibacter soli</name>
    <dbReference type="NCBI Taxonomy" id="453836"/>
    <lineage>
        <taxon>Bacteria</taxon>
        <taxon>Bacillati</taxon>
        <taxon>Actinomycetota</taxon>
        <taxon>Actinomycetes</taxon>
        <taxon>Micrococcales</taxon>
        <taxon>Micrococcaceae</taxon>
        <taxon>Glutamicibacter</taxon>
    </lineage>
</organism>
<dbReference type="RefSeq" id="WP_047118269.1">
    <property type="nucleotide sequence ID" value="NZ_CM125969.1"/>
</dbReference>
<reference evidence="4 5" key="1">
    <citation type="submission" date="2018-01" db="EMBL/GenBank/DDBJ databases">
        <title>Glutamicibacter soli strain NHPC-3 Whole genome sequence and assembly.</title>
        <authorList>
            <person name="Choudhury P."/>
            <person name="Gupta D."/>
            <person name="Sengupta K."/>
            <person name="Jawed A."/>
            <person name="Sultana N."/>
            <person name="Saha P."/>
        </authorList>
    </citation>
    <scope>NUCLEOTIDE SEQUENCE [LARGE SCALE GENOMIC DNA]</scope>
    <source>
        <strain evidence="4 5">NHPC-3</strain>
    </source>
</reference>
<dbReference type="Pfam" id="PF13462">
    <property type="entry name" value="Thioredoxin_4"/>
    <property type="match status" value="1"/>
</dbReference>
<gene>
    <name evidence="4" type="ORF">C1H84_06555</name>
</gene>
<evidence type="ECO:0000256" key="2">
    <source>
        <dbReference type="SAM" id="Phobius"/>
    </source>
</evidence>
<dbReference type="Proteomes" id="UP000252167">
    <property type="component" value="Unassembled WGS sequence"/>
</dbReference>
<feature type="compositionally biased region" description="Basic and acidic residues" evidence="1">
    <location>
        <begin position="9"/>
        <end position="22"/>
    </location>
</feature>
<feature type="region of interest" description="Disordered" evidence="1">
    <location>
        <begin position="1"/>
        <end position="27"/>
    </location>
</feature>
<feature type="domain" description="Thioredoxin-like fold" evidence="3">
    <location>
        <begin position="116"/>
        <end position="272"/>
    </location>
</feature>
<keyword evidence="2" id="KW-0472">Membrane</keyword>
<keyword evidence="2" id="KW-1133">Transmembrane helix</keyword>
<dbReference type="EMBL" id="POAF01000002">
    <property type="protein sequence ID" value="RBM03066.1"/>
    <property type="molecule type" value="Genomic_DNA"/>
</dbReference>
<dbReference type="InterPro" id="IPR012336">
    <property type="entry name" value="Thioredoxin-like_fold"/>
</dbReference>
<protein>
    <submittedName>
        <fullName evidence="4">Thioredoxin</fullName>
    </submittedName>
</protein>
<evidence type="ECO:0000259" key="3">
    <source>
        <dbReference type="Pfam" id="PF13462"/>
    </source>
</evidence>
<keyword evidence="5" id="KW-1185">Reference proteome</keyword>
<evidence type="ECO:0000313" key="4">
    <source>
        <dbReference type="EMBL" id="RBM03066.1"/>
    </source>
</evidence>
<keyword evidence="2" id="KW-0812">Transmembrane</keyword>
<comment type="caution">
    <text evidence="4">The sequence shown here is derived from an EMBL/GenBank/DDBJ whole genome shotgun (WGS) entry which is preliminary data.</text>
</comment>
<accession>A0A365YK40</accession>
<evidence type="ECO:0000256" key="1">
    <source>
        <dbReference type="SAM" id="MobiDB-lite"/>
    </source>
</evidence>
<dbReference type="InterPro" id="IPR036249">
    <property type="entry name" value="Thioredoxin-like_sf"/>
</dbReference>
<dbReference type="AlphaFoldDB" id="A0A365YK40"/>
<dbReference type="Gene3D" id="3.40.30.10">
    <property type="entry name" value="Glutaredoxin"/>
    <property type="match status" value="1"/>
</dbReference>
<feature type="transmembrane region" description="Helical" evidence="2">
    <location>
        <begin position="37"/>
        <end position="59"/>
    </location>
</feature>
<dbReference type="SUPFAM" id="SSF52833">
    <property type="entry name" value="Thioredoxin-like"/>
    <property type="match status" value="1"/>
</dbReference>
<sequence>MSTNNPRPSKAERTASAREKASQMRAAQEAAAKRKSLFVKLGVLGAVILVIALVVTLIVQNNNAKVADSGAVPAGGNAAGGILVTSPTTLGERTVENVDVKSLEVPAQQPATPEPRDLTVGKKGEPVNITMYADVNCVHCADFEATYGPQINEWLAAGDITVDYRNVGYLDGGSPTNFSSRGANALACVANDNPAAYMPFVTAIWGHYQQGEMKNAQLAEMAIAAGASDKVTSCIEDGTFRPFVQYTTDVAKYDGVSGTPTLVVQGKVLDLAKDDFPTVVNAAIEANKK</sequence>
<name>A0A365YK40_9MICC</name>
<evidence type="ECO:0000313" key="5">
    <source>
        <dbReference type="Proteomes" id="UP000252167"/>
    </source>
</evidence>